<evidence type="ECO:0000313" key="1">
    <source>
        <dbReference type="EMBL" id="PII36495.1"/>
    </source>
</evidence>
<protein>
    <submittedName>
        <fullName evidence="1">Uncharacterized protein</fullName>
    </submittedName>
</protein>
<sequence length="231" mass="22553">MSVRWLMACSSRTVQIVISASVRSPNLLALATAAAYVAGMQIECVINAGVDVASLQVTGIPDDALHIINNGRIGGLVNGGTGLYTRTRLRLTNNGTIFGGGGQGGYGGGAWVQYHGSSGGASGGGGGEGAGFTASGAVTMVAAQPGGRGSDYQYQGAVFPGDTAPGASGGWGGSGGAIGQSGFSGGWGGVGGSATASETTPPGEGQPAGYYVDGNAYITWLATGTRLGRVI</sequence>
<accession>A0A2G7T9A6</accession>
<reference evidence="1" key="1">
    <citation type="submission" date="2017-10" db="EMBL/GenBank/DDBJ databases">
        <title>Chryseobacterium sp. B5 is a hydrocarbonoclastic and plant growth promoting bacterium.</title>
        <authorList>
            <person name="Thijs S."/>
            <person name="Gkorezis P."/>
            <person name="Van Hamme J."/>
        </authorList>
    </citation>
    <scope>NUCLEOTIDE SEQUENCE</scope>
    <source>
        <strain evidence="1">B5</strain>
    </source>
</reference>
<name>A0A2G7T9A6_9FLAO</name>
<dbReference type="EMBL" id="PEKC01000017">
    <property type="protein sequence ID" value="PII36495.1"/>
    <property type="molecule type" value="Genomic_DNA"/>
</dbReference>
<dbReference type="AlphaFoldDB" id="A0A2G7T9A6"/>
<gene>
    <name evidence="1" type="ORF">CTI11_07040</name>
</gene>
<organism evidence="1">
    <name type="scientific">Chryseobacterium sp. B5</name>
    <dbReference type="NCBI Taxonomy" id="2050562"/>
    <lineage>
        <taxon>Bacteria</taxon>
        <taxon>Pseudomonadati</taxon>
        <taxon>Bacteroidota</taxon>
        <taxon>Flavobacteriia</taxon>
        <taxon>Flavobacteriales</taxon>
        <taxon>Weeksellaceae</taxon>
        <taxon>Chryseobacterium group</taxon>
        <taxon>Chryseobacterium</taxon>
    </lineage>
</organism>
<proteinExistence type="predicted"/>
<comment type="caution">
    <text evidence="1">The sequence shown here is derived from an EMBL/GenBank/DDBJ whole genome shotgun (WGS) entry which is preliminary data.</text>
</comment>